<dbReference type="GO" id="GO:0043614">
    <property type="term" value="C:multi-eIF complex"/>
    <property type="evidence" value="ECO:0007669"/>
    <property type="project" value="TreeGrafter"/>
</dbReference>
<dbReference type="OMA" id="EHITNKR"/>
<evidence type="ECO:0000259" key="6">
    <source>
        <dbReference type="Pfam" id="PF22591"/>
    </source>
</evidence>
<name>A0A075ANC3_ROZAC</name>
<dbReference type="InterPro" id="IPR054711">
    <property type="entry name" value="eIF3a_PCI_TPR-like"/>
</dbReference>
<dbReference type="Proteomes" id="UP000030755">
    <property type="component" value="Unassembled WGS sequence"/>
</dbReference>
<evidence type="ECO:0000313" key="8">
    <source>
        <dbReference type="Proteomes" id="UP000030755"/>
    </source>
</evidence>
<dbReference type="GO" id="GO:0002188">
    <property type="term" value="P:translation reinitiation"/>
    <property type="evidence" value="ECO:0007669"/>
    <property type="project" value="TreeGrafter"/>
</dbReference>
<feature type="domain" description="eIF3a PCI" evidence="6">
    <location>
        <begin position="6"/>
        <end position="356"/>
    </location>
</feature>
<dbReference type="GO" id="GO:0071541">
    <property type="term" value="C:eukaryotic translation initiation factor 3 complex, eIF3m"/>
    <property type="evidence" value="ECO:0007669"/>
    <property type="project" value="TreeGrafter"/>
</dbReference>
<feature type="coiled-coil region" evidence="4">
    <location>
        <begin position="86"/>
        <end position="113"/>
    </location>
</feature>
<keyword evidence="1" id="KW-0963">Cytoplasm</keyword>
<keyword evidence="8" id="KW-1185">Reference proteome</keyword>
<evidence type="ECO:0000313" key="7">
    <source>
        <dbReference type="EMBL" id="EPZ31284.1"/>
    </source>
</evidence>
<dbReference type="InterPro" id="IPR027512">
    <property type="entry name" value="EIF3A"/>
</dbReference>
<dbReference type="GO" id="GO:0003729">
    <property type="term" value="F:mRNA binding"/>
    <property type="evidence" value="ECO:0007669"/>
    <property type="project" value="TreeGrafter"/>
</dbReference>
<keyword evidence="4" id="KW-0175">Coiled coil</keyword>
<evidence type="ECO:0000256" key="4">
    <source>
        <dbReference type="SAM" id="Coils"/>
    </source>
</evidence>
<dbReference type="EMBL" id="KE561265">
    <property type="protein sequence ID" value="EPZ31284.1"/>
    <property type="molecule type" value="Genomic_DNA"/>
</dbReference>
<dbReference type="GO" id="GO:0003743">
    <property type="term" value="F:translation initiation factor activity"/>
    <property type="evidence" value="ECO:0007669"/>
    <property type="project" value="UniProtKB-KW"/>
</dbReference>
<dbReference type="PANTHER" id="PTHR14005">
    <property type="entry name" value="EUKARYOTIC TRANSLATION INITIATION FACTOR 3, THETA SUBUNIT"/>
    <property type="match status" value="1"/>
</dbReference>
<feature type="coiled-coil region" evidence="4">
    <location>
        <begin position="495"/>
        <end position="532"/>
    </location>
</feature>
<feature type="region of interest" description="Disordered" evidence="5">
    <location>
        <begin position="697"/>
        <end position="857"/>
    </location>
</feature>
<dbReference type="OrthoDB" id="18884at2759"/>
<evidence type="ECO:0000256" key="5">
    <source>
        <dbReference type="SAM" id="MobiDB-lite"/>
    </source>
</evidence>
<gene>
    <name evidence="7" type="ORF">O9G_000929</name>
</gene>
<evidence type="ECO:0000256" key="1">
    <source>
        <dbReference type="ARBA" id="ARBA00022490"/>
    </source>
</evidence>
<dbReference type="AlphaFoldDB" id="A0A075ANC3"/>
<feature type="compositionally biased region" description="Basic and acidic residues" evidence="5">
    <location>
        <begin position="795"/>
        <end position="819"/>
    </location>
</feature>
<dbReference type="PANTHER" id="PTHR14005:SF0">
    <property type="entry name" value="EUKARYOTIC TRANSLATION INITIATION FACTOR 3 SUBUNIT A"/>
    <property type="match status" value="1"/>
</dbReference>
<dbReference type="Pfam" id="PF22591">
    <property type="entry name" value="eIF3a_PCI_TPR-like"/>
    <property type="match status" value="1"/>
</dbReference>
<organism evidence="7 8">
    <name type="scientific">Rozella allomycis (strain CSF55)</name>
    <dbReference type="NCBI Taxonomy" id="988480"/>
    <lineage>
        <taxon>Eukaryota</taxon>
        <taxon>Fungi</taxon>
        <taxon>Fungi incertae sedis</taxon>
        <taxon>Cryptomycota</taxon>
        <taxon>Cryptomycota incertae sedis</taxon>
        <taxon>Rozella</taxon>
    </lineage>
</organism>
<evidence type="ECO:0000256" key="3">
    <source>
        <dbReference type="ARBA" id="ARBA00022917"/>
    </source>
</evidence>
<dbReference type="GO" id="GO:0071540">
    <property type="term" value="C:eukaryotic translation initiation factor 3 complex, eIF3e"/>
    <property type="evidence" value="ECO:0007669"/>
    <property type="project" value="TreeGrafter"/>
</dbReference>
<feature type="compositionally biased region" description="Basic and acidic residues" evidence="5">
    <location>
        <begin position="697"/>
        <end position="743"/>
    </location>
</feature>
<dbReference type="GO" id="GO:0001732">
    <property type="term" value="P:formation of cytoplasmic translation initiation complex"/>
    <property type="evidence" value="ECO:0007669"/>
    <property type="project" value="TreeGrafter"/>
</dbReference>
<keyword evidence="2" id="KW-0396">Initiation factor</keyword>
<accession>A0A075ANC3</accession>
<reference evidence="7 8" key="1">
    <citation type="journal article" date="2013" name="Curr. Biol.">
        <title>Shared signatures of parasitism and phylogenomics unite Cryptomycota and microsporidia.</title>
        <authorList>
            <person name="James T.Y."/>
            <person name="Pelin A."/>
            <person name="Bonen L."/>
            <person name="Ahrendt S."/>
            <person name="Sain D."/>
            <person name="Corradi N."/>
            <person name="Stajich J.E."/>
        </authorList>
    </citation>
    <scope>NUCLEOTIDE SEQUENCE [LARGE SCALE GENOMIC DNA]</scope>
    <source>
        <strain evidence="7 8">CSF55</strain>
    </source>
</reference>
<protein>
    <recommendedName>
        <fullName evidence="6">eIF3a PCI domain-containing protein</fullName>
    </recommendedName>
</protein>
<keyword evidence="3" id="KW-0648">Protein biosynthesis</keyword>
<evidence type="ECO:0000256" key="2">
    <source>
        <dbReference type="ARBA" id="ARBA00022540"/>
    </source>
</evidence>
<proteinExistence type="predicted"/>
<dbReference type="STRING" id="988480.A0A075ANC3"/>
<feature type="compositionally biased region" description="Low complexity" evidence="5">
    <location>
        <begin position="750"/>
        <end position="785"/>
    </location>
</feature>
<dbReference type="HOGENOM" id="CLU_333493_0_0_1"/>
<sequence>MSLADSVLLRSEEFINSGNRPQALQVLYEHVINNKAQLVHENSQEVMKRLVVLCLKEKKSRHLKDSLVQYRNICQNSHPEYVIEVFESFLKELKEMQKECEQEKKVEMEEEEEMSAEKAMLAALCGNVNSNNGNNSAVNAVKIVWEGYRVCVLDVIKNNVRFEELYEKAVMEAAEFCQRFKRKGEIRKLSDILRNHLHLANSKAGTFHSVNLGEEKSVERFLDILIEFELWQEALKTIEELQGLLSSNARESFYLERYYLMLGKLFEAHDNHLGEAICMSKLIMQGGKREEEIVDKFILSVICLREENSSNDNERIKFILGVNTIPTRDKLIVDIKKNGLLKHSSEAVSNLFNLFVVGINKMKEIDGCLKELRLSYKRYISFIHESFFRELVKFYRKVYNVLNLTKFVKDCLLENSDCNEFDVEYWLQKENVVLDHSKNTIEWRSRLISRLDVAEIISIIRNIIQPKVEINLKKIKEEFSQEENEEPQMETFQTKQMKEMEMIEMENRKRRQEMEKRELEKLEKEKEIIEKQESIKYFKEQKNKLESVGIVLDKDVNVENFSRSEIENYLLKIQEKDQKETNEKMIKIGKRNDHRERAIRLEEKKFLLNNLNLENEKNKNYFIEKQKEKISSLKLKHEKDLNLKNKFSQINSIFSNYKSTIDEKRFEIYSKLKHENDLLKQKEIEKREIERKELEKKEMERREIQRKEMEKRELERKEFERRESERREMERKEMEKREAEVKKPMAWRRSTATPSATLTSPVVATPVNASPVTSSPAPTTAKSTSIFGGAVSSDKVLEMQRQRELEVERKKKEKREQEKYSNPFMRSQPTTSAQPQQAQQAPRSGSAFVPPHKRNKQ</sequence>
<feature type="compositionally biased region" description="Low complexity" evidence="5">
    <location>
        <begin position="826"/>
        <end position="844"/>
    </location>
</feature>